<keyword evidence="2" id="KW-0677">Repeat</keyword>
<dbReference type="Pfam" id="PF13414">
    <property type="entry name" value="TPR_11"/>
    <property type="match status" value="1"/>
</dbReference>
<dbReference type="Pfam" id="PF00515">
    <property type="entry name" value="TPR_1"/>
    <property type="match status" value="1"/>
</dbReference>
<accession>A0ABD2VVV5</accession>
<dbReference type="InterPro" id="IPR011990">
    <property type="entry name" value="TPR-like_helical_dom_sf"/>
</dbReference>
<organism evidence="6 7">
    <name type="scientific">Trichogramma kaykai</name>
    <dbReference type="NCBI Taxonomy" id="54128"/>
    <lineage>
        <taxon>Eukaryota</taxon>
        <taxon>Metazoa</taxon>
        <taxon>Ecdysozoa</taxon>
        <taxon>Arthropoda</taxon>
        <taxon>Hexapoda</taxon>
        <taxon>Insecta</taxon>
        <taxon>Pterygota</taxon>
        <taxon>Neoptera</taxon>
        <taxon>Endopterygota</taxon>
        <taxon>Hymenoptera</taxon>
        <taxon>Apocrita</taxon>
        <taxon>Proctotrupomorpha</taxon>
        <taxon>Chalcidoidea</taxon>
        <taxon>Trichogrammatidae</taxon>
        <taxon>Trichogramma</taxon>
    </lineage>
</organism>
<dbReference type="PROSITE" id="PS50293">
    <property type="entry name" value="TPR_REGION"/>
    <property type="match status" value="1"/>
</dbReference>
<evidence type="ECO:0000259" key="5">
    <source>
        <dbReference type="Pfam" id="PF16546"/>
    </source>
</evidence>
<reference evidence="6 7" key="1">
    <citation type="journal article" date="2024" name="bioRxiv">
        <title>A reference genome for Trichogramma kaykai: A tiny desert-dwelling parasitoid wasp with competing sex-ratio distorters.</title>
        <authorList>
            <person name="Culotta J."/>
            <person name="Lindsey A.R."/>
        </authorList>
    </citation>
    <scope>NUCLEOTIDE SEQUENCE [LARGE SCALE GENOMIC DNA]</scope>
    <source>
        <strain evidence="6 7">KSX58</strain>
    </source>
</reference>
<dbReference type="PROSITE" id="PS50005">
    <property type="entry name" value="TPR"/>
    <property type="match status" value="3"/>
</dbReference>
<feature type="repeat" description="TPR" evidence="4">
    <location>
        <begin position="149"/>
        <end position="182"/>
    </location>
</feature>
<evidence type="ECO:0000256" key="2">
    <source>
        <dbReference type="ARBA" id="ARBA00022737"/>
    </source>
</evidence>
<comment type="caution">
    <text evidence="6">The sequence shown here is derived from an EMBL/GenBank/DDBJ whole genome shotgun (WGS) entry which is preliminary data.</text>
</comment>
<sequence length="302" mass="34106">MAYQGLVASIVKCLKQILEKDDLGIDSKESLEVSIQCLESSYDIKASEDYDNFDILELYKAHKNEAKIDSTLTPSELKIEAEKLKNQGNTLMKMEKYNDALKCYSKAIEMDNRNAIFYCNRAAVYSKIGNHHLAIKDCEAALSIDPTYSKAYGRLGLAYSNLNDFKKSKEFYEKALELEPDNESFKNNLQITLEKLEQDKFYTENPNSSVSGGNIDFNAFLSNPALRNMARQMLSDPTMQNMMSSLISNEHHDNNGRMTALIEVGQQLAQQMQTANPELIDSILNELGRNSNENSSVEENNS</sequence>
<keyword evidence="3 4" id="KW-0802">TPR repeat</keyword>
<dbReference type="Proteomes" id="UP001627154">
    <property type="component" value="Unassembled WGS sequence"/>
</dbReference>
<gene>
    <name evidence="6" type="ORF">TKK_019489</name>
</gene>
<dbReference type="AlphaFoldDB" id="A0ABD2VVV5"/>
<dbReference type="InterPro" id="IPR047150">
    <property type="entry name" value="SGT"/>
</dbReference>
<evidence type="ECO:0000256" key="4">
    <source>
        <dbReference type="PROSITE-ProRule" id="PRU00339"/>
    </source>
</evidence>
<dbReference type="PANTHER" id="PTHR45831">
    <property type="entry name" value="LD24721P"/>
    <property type="match status" value="1"/>
</dbReference>
<dbReference type="InterPro" id="IPR019734">
    <property type="entry name" value="TPR_rpt"/>
</dbReference>
<evidence type="ECO:0000256" key="1">
    <source>
        <dbReference type="ARBA" id="ARBA00008175"/>
    </source>
</evidence>
<feature type="domain" description="SGTA homodimerisation" evidence="5">
    <location>
        <begin position="4"/>
        <end position="50"/>
    </location>
</feature>
<name>A0ABD2VVV5_9HYME</name>
<dbReference type="PANTHER" id="PTHR45831:SF2">
    <property type="entry name" value="LD24721P"/>
    <property type="match status" value="1"/>
</dbReference>
<dbReference type="EMBL" id="JBJJXI010000167">
    <property type="protein sequence ID" value="KAL3384845.1"/>
    <property type="molecule type" value="Genomic_DNA"/>
</dbReference>
<keyword evidence="7" id="KW-1185">Reference proteome</keyword>
<comment type="similarity">
    <text evidence="1">Belongs to the SGT family.</text>
</comment>
<feature type="repeat" description="TPR" evidence="4">
    <location>
        <begin position="81"/>
        <end position="114"/>
    </location>
</feature>
<protein>
    <recommendedName>
        <fullName evidence="5">SGTA homodimerisation domain-containing protein</fullName>
    </recommendedName>
</protein>
<feature type="repeat" description="TPR" evidence="4">
    <location>
        <begin position="115"/>
        <end position="148"/>
    </location>
</feature>
<evidence type="ECO:0000313" key="6">
    <source>
        <dbReference type="EMBL" id="KAL3384845.1"/>
    </source>
</evidence>
<dbReference type="InterPro" id="IPR032374">
    <property type="entry name" value="SGTA_dimer"/>
</dbReference>
<dbReference type="Pfam" id="PF16546">
    <property type="entry name" value="SGTA_dimer"/>
    <property type="match status" value="1"/>
</dbReference>
<evidence type="ECO:0000256" key="3">
    <source>
        <dbReference type="ARBA" id="ARBA00022803"/>
    </source>
</evidence>
<dbReference type="Gene3D" id="1.20.5.420">
    <property type="entry name" value="Immunoglobulin FC, subunit C"/>
    <property type="match status" value="1"/>
</dbReference>
<evidence type="ECO:0000313" key="7">
    <source>
        <dbReference type="Proteomes" id="UP001627154"/>
    </source>
</evidence>
<proteinExistence type="inferred from homology"/>
<dbReference type="SMART" id="SM00028">
    <property type="entry name" value="TPR"/>
    <property type="match status" value="3"/>
</dbReference>
<dbReference type="Gene3D" id="1.25.40.10">
    <property type="entry name" value="Tetratricopeptide repeat domain"/>
    <property type="match status" value="1"/>
</dbReference>
<dbReference type="SUPFAM" id="SSF48452">
    <property type="entry name" value="TPR-like"/>
    <property type="match status" value="1"/>
</dbReference>